<dbReference type="Pfam" id="PF04095">
    <property type="entry name" value="NAPRTase"/>
    <property type="match status" value="1"/>
</dbReference>
<sequence length="499" mass="56944">MVPSLQRKKETTMTSSYSDDSLALHTDLYQLNMAESYWADGIHERKAIFELYFRKIPFGNGYAIFAGLEHVLKYLQEFSFTESDLAYLREELGFADDFLEYLKDVRFTGDVYSMKEGELVFANEPMIRIEAPLLEAQLIETALLNIINYQTLISTKASRIKQVVKDDIVMEFGSRRAHEMDAAIWGARAAVIGGVESTSNVRAGKRFGLTVSGTHAHSFVQAYKDEYTAFKVYAQRHKDCVFLVDTYNTLKIGVPTAVRVAKELGDSINFIGVRLDSGDIAFLSKETRRMLDEAGFPDAKVVVSNDLDEYTILNLKAQGAQVDIWGIGTKLITAYDQPALGAVYKIVSIENSDGEMEDTIKISANVEKVTTPGRKKLYRIIDLENGKAEGDYITMHDEDPTQEERIKMFHPVHTFISKFVTNFKAVNLHEQVIRKGEVIYENPAVYDIRAYAQQNLELLWEEYKRSLNPEEYPVDLSQKCWDNKRRNIEEVHEMVNNFK</sequence>
<dbReference type="InterPro" id="IPR041525">
    <property type="entry name" value="N/Namide_PRibTrfase"/>
</dbReference>
<dbReference type="AlphaFoldDB" id="F9DT68"/>
<dbReference type="NCBIfam" id="NF006695">
    <property type="entry name" value="PRK09243.1-2"/>
    <property type="match status" value="1"/>
</dbReference>
<comment type="catalytic activity">
    <reaction evidence="8 9">
        <text>5-phospho-alpha-D-ribose 1-diphosphate + nicotinate + ATP + H2O = nicotinate beta-D-ribonucleotide + ADP + phosphate + diphosphate</text>
        <dbReference type="Rhea" id="RHEA:36163"/>
        <dbReference type="ChEBI" id="CHEBI:15377"/>
        <dbReference type="ChEBI" id="CHEBI:30616"/>
        <dbReference type="ChEBI" id="CHEBI:32544"/>
        <dbReference type="ChEBI" id="CHEBI:33019"/>
        <dbReference type="ChEBI" id="CHEBI:43474"/>
        <dbReference type="ChEBI" id="CHEBI:57502"/>
        <dbReference type="ChEBI" id="CHEBI:58017"/>
        <dbReference type="ChEBI" id="CHEBI:456216"/>
        <dbReference type="EC" id="6.3.4.21"/>
    </reaction>
</comment>
<evidence type="ECO:0000256" key="4">
    <source>
        <dbReference type="ARBA" id="ARBA00022553"/>
    </source>
</evidence>
<protein>
    <recommendedName>
        <fullName evidence="3 9">Nicotinate phosphoribosyltransferase</fullName>
        <ecNumber evidence="3 9">6.3.4.21</ecNumber>
    </recommendedName>
</protein>
<dbReference type="Proteomes" id="UP000005316">
    <property type="component" value="Unassembled WGS sequence"/>
</dbReference>
<dbReference type="GO" id="GO:0034355">
    <property type="term" value="P:NAD+ biosynthetic process via the salvage pathway"/>
    <property type="evidence" value="ECO:0007669"/>
    <property type="project" value="TreeGrafter"/>
</dbReference>
<dbReference type="PANTHER" id="PTHR11098">
    <property type="entry name" value="NICOTINATE PHOSPHORIBOSYLTRANSFERASE"/>
    <property type="match status" value="1"/>
</dbReference>
<dbReference type="SUPFAM" id="SSF51690">
    <property type="entry name" value="Nicotinate/Quinolinate PRTase C-terminal domain-like"/>
    <property type="match status" value="1"/>
</dbReference>
<dbReference type="InterPro" id="IPR013785">
    <property type="entry name" value="Aldolase_TIM"/>
</dbReference>
<dbReference type="Gene3D" id="3.20.140.10">
    <property type="entry name" value="nicotinate phosphoribosyltransferase"/>
    <property type="match status" value="1"/>
</dbReference>
<comment type="PTM">
    <text evidence="9">Transiently phosphorylated on a His residue during the reaction cycle. Phosphorylation strongly increases the affinity for substrates and increases the rate of nicotinate D-ribonucleotide production. Dephosphorylation regenerates the low-affinity form of the enzyme, leading to product release.</text>
</comment>
<dbReference type="InterPro" id="IPR006405">
    <property type="entry name" value="Nic_PRibTrfase_pncB"/>
</dbReference>
<dbReference type="NCBIfam" id="NF009131">
    <property type="entry name" value="PRK12484.1"/>
    <property type="match status" value="1"/>
</dbReference>
<organism evidence="13 14">
    <name type="scientific">Sporosarcina newyorkensis 2681</name>
    <dbReference type="NCBI Taxonomy" id="1027292"/>
    <lineage>
        <taxon>Bacteria</taxon>
        <taxon>Bacillati</taxon>
        <taxon>Bacillota</taxon>
        <taxon>Bacilli</taxon>
        <taxon>Bacillales</taxon>
        <taxon>Caryophanaceae</taxon>
        <taxon>Sporosarcina</taxon>
    </lineage>
</organism>
<evidence type="ECO:0000256" key="6">
    <source>
        <dbReference type="ARBA" id="ARBA00022642"/>
    </source>
</evidence>
<evidence type="ECO:0000256" key="5">
    <source>
        <dbReference type="ARBA" id="ARBA00022598"/>
    </source>
</evidence>
<accession>F9DT68</accession>
<feature type="domain" description="Nicotinate/nicotinamide phosphoribosyltransferase" evidence="10">
    <location>
        <begin position="169"/>
        <end position="349"/>
    </location>
</feature>
<evidence type="ECO:0000256" key="2">
    <source>
        <dbReference type="ARBA" id="ARBA00010897"/>
    </source>
</evidence>
<dbReference type="SUPFAM" id="SSF54675">
    <property type="entry name" value="Nicotinate/Quinolinate PRTase N-terminal domain-like"/>
    <property type="match status" value="1"/>
</dbReference>
<dbReference type="EC" id="6.3.4.21" evidence="3 9"/>
<evidence type="ECO:0000256" key="1">
    <source>
        <dbReference type="ARBA" id="ARBA00004952"/>
    </source>
</evidence>
<feature type="domain" description="Nicotinate phosphoribosyltransferase C-terminal" evidence="12">
    <location>
        <begin position="374"/>
        <end position="483"/>
    </location>
</feature>
<comment type="function">
    <text evidence="9">Catalyzes the first step in the biosynthesis of NAD from nicotinic acid, the ATP-dependent synthesis of beta-nicotinate D-ribonucleotide from nicotinate and 5-phospho-D-ribose 1-phosphate.</text>
</comment>
<evidence type="ECO:0000259" key="11">
    <source>
        <dbReference type="Pfam" id="PF17767"/>
    </source>
</evidence>
<dbReference type="Pfam" id="PF17956">
    <property type="entry name" value="NAPRTase_C"/>
    <property type="match status" value="1"/>
</dbReference>
<dbReference type="NCBIfam" id="NF006697">
    <property type="entry name" value="PRK09243.1-4"/>
    <property type="match status" value="1"/>
</dbReference>
<comment type="similarity">
    <text evidence="2 9">Belongs to the NAPRTase family.</text>
</comment>
<comment type="pathway">
    <text evidence="1 9">Cofactor biosynthesis; NAD(+) biosynthesis; nicotinate D-ribonucleotide from nicotinate: step 1/1.</text>
</comment>
<gene>
    <name evidence="13" type="primary">pncB</name>
    <name evidence="13" type="ORF">HMPREF9372_1999</name>
</gene>
<dbReference type="eggNOG" id="COG1488">
    <property type="taxonomic scope" value="Bacteria"/>
</dbReference>
<dbReference type="InterPro" id="IPR041619">
    <property type="entry name" value="NAPRTase_C"/>
</dbReference>
<dbReference type="Pfam" id="PF17767">
    <property type="entry name" value="NAPRTase_N"/>
    <property type="match status" value="1"/>
</dbReference>
<dbReference type="PANTHER" id="PTHR11098:SF1">
    <property type="entry name" value="NICOTINATE PHOSPHORIBOSYLTRANSFERASE"/>
    <property type="match status" value="1"/>
</dbReference>
<name>F9DT68_9BACL</name>
<dbReference type="EMBL" id="AFPZ01000064">
    <property type="protein sequence ID" value="EGQ25984.1"/>
    <property type="molecule type" value="Genomic_DNA"/>
</dbReference>
<comment type="caution">
    <text evidence="13">The sequence shown here is derived from an EMBL/GenBank/DDBJ whole genome shotgun (WGS) entry which is preliminary data.</text>
</comment>
<evidence type="ECO:0000256" key="7">
    <source>
        <dbReference type="ARBA" id="ARBA00022679"/>
    </source>
</evidence>
<keyword evidence="13" id="KW-0328">Glycosyltransferase</keyword>
<evidence type="ECO:0000259" key="10">
    <source>
        <dbReference type="Pfam" id="PF04095"/>
    </source>
</evidence>
<dbReference type="InterPro" id="IPR040727">
    <property type="entry name" value="NAPRTase_N"/>
</dbReference>
<evidence type="ECO:0000256" key="3">
    <source>
        <dbReference type="ARBA" id="ARBA00013236"/>
    </source>
</evidence>
<dbReference type="InterPro" id="IPR036068">
    <property type="entry name" value="Nicotinate_pribotase-like_C"/>
</dbReference>
<dbReference type="GO" id="GO:0047280">
    <property type="term" value="F:nicotinamide phosphoribosyltransferase activity"/>
    <property type="evidence" value="ECO:0007669"/>
    <property type="project" value="UniProtKB-ARBA"/>
</dbReference>
<dbReference type="NCBIfam" id="NF006694">
    <property type="entry name" value="PRK09243.1-1"/>
    <property type="match status" value="1"/>
</dbReference>
<dbReference type="GO" id="GO:0004516">
    <property type="term" value="F:nicotinate phosphoribosyltransferase activity"/>
    <property type="evidence" value="ECO:0007669"/>
    <property type="project" value="UniProtKB-UniRule"/>
</dbReference>
<evidence type="ECO:0000313" key="13">
    <source>
        <dbReference type="EMBL" id="EGQ25984.1"/>
    </source>
</evidence>
<keyword evidence="4" id="KW-0597">Phosphoprotein</keyword>
<keyword evidence="7 9" id="KW-0808">Transferase</keyword>
<dbReference type="UniPathway" id="UPA00253">
    <property type="reaction ID" value="UER00457"/>
</dbReference>
<keyword evidence="6 9" id="KW-0662">Pyridine nucleotide biosynthesis</keyword>
<dbReference type="InterPro" id="IPR007229">
    <property type="entry name" value="Nic_PRibTrfase-Fam"/>
</dbReference>
<evidence type="ECO:0000259" key="12">
    <source>
        <dbReference type="Pfam" id="PF17956"/>
    </source>
</evidence>
<dbReference type="CDD" id="cd01570">
    <property type="entry name" value="NAPRTase_A"/>
    <property type="match status" value="1"/>
</dbReference>
<dbReference type="NCBIfam" id="TIGR01513">
    <property type="entry name" value="NAPRTase_put"/>
    <property type="match status" value="1"/>
</dbReference>
<dbReference type="HOGENOM" id="CLU_025154_2_1_9"/>
<keyword evidence="5 9" id="KW-0436">Ligase</keyword>
<reference evidence="13 14" key="1">
    <citation type="submission" date="2011-04" db="EMBL/GenBank/DDBJ databases">
        <authorList>
            <person name="Muzny D."/>
            <person name="Qin X."/>
            <person name="Deng J."/>
            <person name="Jiang H."/>
            <person name="Liu Y."/>
            <person name="Qu J."/>
            <person name="Song X.-Z."/>
            <person name="Zhang L."/>
            <person name="Thornton R."/>
            <person name="Coyle M."/>
            <person name="Francisco L."/>
            <person name="Jackson L."/>
            <person name="Javaid M."/>
            <person name="Korchina V."/>
            <person name="Kovar C."/>
            <person name="Mata R."/>
            <person name="Mathew T."/>
            <person name="Ngo R."/>
            <person name="Nguyen L."/>
            <person name="Nguyen N."/>
            <person name="Okwuonu G."/>
            <person name="Ongeri F."/>
            <person name="Pham C."/>
            <person name="Simmons D."/>
            <person name="Wilczek-Boney K."/>
            <person name="Hale W."/>
            <person name="Jakkamsetti A."/>
            <person name="Pham P."/>
            <person name="Ruth R."/>
            <person name="San Lucas F."/>
            <person name="Warren J."/>
            <person name="Zhang J."/>
            <person name="Zhao Z."/>
            <person name="Zhou C."/>
            <person name="Zhu D."/>
            <person name="Lee S."/>
            <person name="Bess C."/>
            <person name="Blankenburg K."/>
            <person name="Forbes L."/>
            <person name="Fu Q."/>
            <person name="Gubbala S."/>
            <person name="Hirani K."/>
            <person name="Jayaseelan J.C."/>
            <person name="Lara F."/>
            <person name="Munidasa M."/>
            <person name="Palculict T."/>
            <person name="Patil S."/>
            <person name="Pu L.-L."/>
            <person name="Saada N."/>
            <person name="Tang L."/>
            <person name="Weissenberger G."/>
            <person name="Zhu Y."/>
            <person name="Hemphill L."/>
            <person name="Shang Y."/>
            <person name="Youmans B."/>
            <person name="Ayvaz T."/>
            <person name="Ross M."/>
            <person name="Santibanez J."/>
            <person name="Aqrawi P."/>
            <person name="Gross S."/>
            <person name="Joshi V."/>
            <person name="Fowler G."/>
            <person name="Nazareth L."/>
            <person name="Reid J."/>
            <person name="Worley K."/>
            <person name="Petrosino J."/>
            <person name="Highlander S."/>
            <person name="Gibbs R."/>
        </authorList>
    </citation>
    <scope>NUCLEOTIDE SEQUENCE [LARGE SCALE GENOMIC DNA]</scope>
    <source>
        <strain evidence="13 14">2681</strain>
    </source>
</reference>
<evidence type="ECO:0000256" key="8">
    <source>
        <dbReference type="ARBA" id="ARBA00048668"/>
    </source>
</evidence>
<dbReference type="FunFam" id="3.20.20.70:FF:000076">
    <property type="entry name" value="Nicotinate phosphoribosyltransferase"/>
    <property type="match status" value="1"/>
</dbReference>
<dbReference type="STRING" id="759851.SAMN04244570_3522"/>
<dbReference type="GO" id="GO:0005829">
    <property type="term" value="C:cytosol"/>
    <property type="evidence" value="ECO:0007669"/>
    <property type="project" value="TreeGrafter"/>
</dbReference>
<dbReference type="PIRSF" id="PIRSF000484">
    <property type="entry name" value="NAPRT"/>
    <property type="match status" value="1"/>
</dbReference>
<evidence type="ECO:0000256" key="9">
    <source>
        <dbReference type="RuleBase" id="RU365100"/>
    </source>
</evidence>
<proteinExistence type="inferred from homology"/>
<evidence type="ECO:0000313" key="14">
    <source>
        <dbReference type="Proteomes" id="UP000005316"/>
    </source>
</evidence>
<dbReference type="Gene3D" id="3.20.20.70">
    <property type="entry name" value="Aldolase class I"/>
    <property type="match status" value="1"/>
</dbReference>
<feature type="domain" description="Nicotinate phosphoribosyltransferase N-terminal" evidence="11">
    <location>
        <begin position="24"/>
        <end position="148"/>
    </location>
</feature>